<evidence type="ECO:0000313" key="2">
    <source>
        <dbReference type="EMBL" id="CAI9966347.1"/>
    </source>
</evidence>
<reference evidence="2" key="1">
    <citation type="submission" date="2023-06" db="EMBL/GenBank/DDBJ databases">
        <authorList>
            <person name="Kurt Z."/>
        </authorList>
    </citation>
    <scope>NUCLEOTIDE SEQUENCE</scope>
</reference>
<feature type="compositionally biased region" description="Polar residues" evidence="1">
    <location>
        <begin position="88"/>
        <end position="101"/>
    </location>
</feature>
<keyword evidence="4" id="KW-1185">Reference proteome</keyword>
<dbReference type="Proteomes" id="UP001642409">
    <property type="component" value="Unassembled WGS sequence"/>
</dbReference>
<dbReference type="EMBL" id="CATOUU010001006">
    <property type="protein sequence ID" value="CAI9966347.1"/>
    <property type="molecule type" value="Genomic_DNA"/>
</dbReference>
<dbReference type="AlphaFoldDB" id="A0AA86R5K6"/>
<dbReference type="EMBL" id="CAXDID020000401">
    <property type="protein sequence ID" value="CAL6087431.1"/>
    <property type="molecule type" value="Genomic_DNA"/>
</dbReference>
<protein>
    <submittedName>
        <fullName evidence="3">Hypothetical_protein</fullName>
    </submittedName>
</protein>
<comment type="caution">
    <text evidence="2">The sequence shown here is derived from an EMBL/GenBank/DDBJ whole genome shotgun (WGS) entry which is preliminary data.</text>
</comment>
<proteinExistence type="predicted"/>
<evidence type="ECO:0000313" key="3">
    <source>
        <dbReference type="EMBL" id="CAL6087431.1"/>
    </source>
</evidence>
<evidence type="ECO:0000256" key="1">
    <source>
        <dbReference type="SAM" id="MobiDB-lite"/>
    </source>
</evidence>
<feature type="compositionally biased region" description="Low complexity" evidence="1">
    <location>
        <begin position="109"/>
        <end position="122"/>
    </location>
</feature>
<feature type="region of interest" description="Disordered" evidence="1">
    <location>
        <begin position="88"/>
        <end position="122"/>
    </location>
</feature>
<evidence type="ECO:0000313" key="4">
    <source>
        <dbReference type="Proteomes" id="UP001642409"/>
    </source>
</evidence>
<organism evidence="2">
    <name type="scientific">Hexamita inflata</name>
    <dbReference type="NCBI Taxonomy" id="28002"/>
    <lineage>
        <taxon>Eukaryota</taxon>
        <taxon>Metamonada</taxon>
        <taxon>Diplomonadida</taxon>
        <taxon>Hexamitidae</taxon>
        <taxon>Hexamitinae</taxon>
        <taxon>Hexamita</taxon>
    </lineage>
</organism>
<reference evidence="3 4" key="2">
    <citation type="submission" date="2024-07" db="EMBL/GenBank/DDBJ databases">
        <authorList>
            <person name="Akdeniz Z."/>
        </authorList>
    </citation>
    <scope>NUCLEOTIDE SEQUENCE [LARGE SCALE GENOMIC DNA]</scope>
</reference>
<name>A0AA86R5K6_9EUKA</name>
<accession>A0AA86R5K6</accession>
<sequence length="145" mass="16522">MKGQGKKWDEGILLKAKEYVLALILQKRDEILNAQSDKDARQACKDVKALTFQNFNDFKNEGVQGTRKTMMDMLGHVIDSQVKAIRAENQTQHQAMPNGSQKDSEPFQQVQESVTEQESHSVTTNLVVYSSQEYQQFNNQGEINE</sequence>
<gene>
    <name evidence="2" type="ORF">HINF_LOCUS53992</name>
    <name evidence="3" type="ORF">HINF_LOCUS63642</name>
</gene>